<reference evidence="2" key="1">
    <citation type="submission" date="2017-10" db="EMBL/GenBank/DDBJ databases">
        <authorList>
            <person name="Banno H."/>
            <person name="Chua N.-H."/>
        </authorList>
    </citation>
    <scope>NUCLEOTIDE SEQUENCE [LARGE SCALE GENOMIC DNA]</scope>
</reference>
<dbReference type="EMBL" id="MG198784">
    <property type="protein sequence ID" value="ATW59115.1"/>
    <property type="molecule type" value="Genomic_DNA"/>
</dbReference>
<keyword evidence="2" id="KW-1185">Reference proteome</keyword>
<accession>A0A2H4PA66</accession>
<gene>
    <name evidence="1" type="ORF">PHIRE_GUSTAV_55</name>
</gene>
<dbReference type="Proteomes" id="UP000241392">
    <property type="component" value="Segment"/>
</dbReference>
<protein>
    <submittedName>
        <fullName evidence="1">Uncharacterized protein</fullName>
    </submittedName>
</protein>
<evidence type="ECO:0000313" key="2">
    <source>
        <dbReference type="Proteomes" id="UP000241392"/>
    </source>
</evidence>
<organism evidence="1 2">
    <name type="scientific">Gordonia phage Gustav</name>
    <dbReference type="NCBI Taxonomy" id="2047872"/>
    <lineage>
        <taxon>Viruses</taxon>
        <taxon>Duplodnaviria</taxon>
        <taxon>Heunggongvirae</taxon>
        <taxon>Uroviricota</taxon>
        <taxon>Caudoviricetes</taxon>
        <taxon>Gustavvirus</taxon>
        <taxon>Gustavvirus gustav</taxon>
    </lineage>
</organism>
<evidence type="ECO:0000313" key="1">
    <source>
        <dbReference type="EMBL" id="ATW59115.1"/>
    </source>
</evidence>
<sequence>MNSPFDTITAATDGQVGYIRDLLERRDISGLLVPSARPPRSAST</sequence>
<proteinExistence type="predicted"/>
<name>A0A2H4PA66_9CAUD</name>